<feature type="transmembrane region" description="Helical" evidence="1">
    <location>
        <begin position="136"/>
        <end position="160"/>
    </location>
</feature>
<organism evidence="2 3">
    <name type="scientific">Pyrobaculum neutrophilum (strain DSM 2338 / JCM 9278 / NBRC 100436 / V24Sta)</name>
    <name type="common">Thermoproteus neutrophilus</name>
    <dbReference type="NCBI Taxonomy" id="444157"/>
    <lineage>
        <taxon>Archaea</taxon>
        <taxon>Thermoproteota</taxon>
        <taxon>Thermoprotei</taxon>
        <taxon>Thermoproteales</taxon>
        <taxon>Thermoproteaceae</taxon>
        <taxon>Pyrobaculum</taxon>
    </lineage>
</organism>
<proteinExistence type="predicted"/>
<dbReference type="AlphaFoldDB" id="B1YAU7"/>
<dbReference type="OrthoDB" id="43795at2157"/>
<evidence type="ECO:0000256" key="1">
    <source>
        <dbReference type="SAM" id="Phobius"/>
    </source>
</evidence>
<feature type="transmembrane region" description="Helical" evidence="1">
    <location>
        <begin position="71"/>
        <end position="95"/>
    </location>
</feature>
<evidence type="ECO:0008006" key="4">
    <source>
        <dbReference type="Google" id="ProtNLM"/>
    </source>
</evidence>
<dbReference type="HOGENOM" id="CLU_805663_0_0_2"/>
<accession>B1YAU7</accession>
<feature type="transmembrane region" description="Helical" evidence="1">
    <location>
        <begin position="107"/>
        <end position="130"/>
    </location>
</feature>
<dbReference type="Proteomes" id="UP000001694">
    <property type="component" value="Chromosome"/>
</dbReference>
<sequence>MGPREYAVLALLLTGAKSLVVLHQGWATAWDAQHFQRIAALGYRDPADYAFPPLFPLLTALLSKTAGCDAVAASIIVANFFSYLTPLVVGGLYGFKTALFLALFPTYVLYTTAPYAEGVALFFASAALLYAERRPALSSTFFALAVLAKYQMALALPAFVKTWRLRHYLPPAAAVSAVALWHTAALGSPLAYFEIQRQIWGAAPATPLQQAQWILEGWLTAQSWTLFGQRLEPWMWLARNWAIATFFLAGAVSLRGLHRRYALVQILPHLFTVGTPAISAPRFMLAAFPALSPYARRVSPSLYIPAALALTAFVARWHFEAFFA</sequence>
<keyword evidence="1" id="KW-0472">Membrane</keyword>
<dbReference type="KEGG" id="tne:Tneu_0221"/>
<name>B1YAU7_PYRNV</name>
<dbReference type="eggNOG" id="arCOG10055">
    <property type="taxonomic scope" value="Archaea"/>
</dbReference>
<dbReference type="EMBL" id="CP001014">
    <property type="protein sequence ID" value="ACB39176.1"/>
    <property type="molecule type" value="Genomic_DNA"/>
</dbReference>
<protein>
    <recommendedName>
        <fullName evidence="4">Glycosyltransferase RgtA/B/C/D-like domain-containing protein</fullName>
    </recommendedName>
</protein>
<keyword evidence="1" id="KW-1133">Transmembrane helix</keyword>
<evidence type="ECO:0000313" key="3">
    <source>
        <dbReference type="Proteomes" id="UP000001694"/>
    </source>
</evidence>
<feature type="transmembrane region" description="Helical" evidence="1">
    <location>
        <begin position="266"/>
        <end position="290"/>
    </location>
</feature>
<evidence type="ECO:0000313" key="2">
    <source>
        <dbReference type="EMBL" id="ACB39176.1"/>
    </source>
</evidence>
<keyword evidence="3" id="KW-1185">Reference proteome</keyword>
<dbReference type="RefSeq" id="WP_012349597.1">
    <property type="nucleotide sequence ID" value="NC_010525.1"/>
</dbReference>
<reference evidence="2" key="1">
    <citation type="submission" date="2008-03" db="EMBL/GenBank/DDBJ databases">
        <title>Complete sequence of Thermoproteus neutrophilus V24Sta.</title>
        <authorList>
            <consortium name="US DOE Joint Genome Institute"/>
            <person name="Copeland A."/>
            <person name="Lucas S."/>
            <person name="Lapidus A."/>
            <person name="Glavina del Rio T."/>
            <person name="Dalin E."/>
            <person name="Tice H."/>
            <person name="Bruce D."/>
            <person name="Goodwin L."/>
            <person name="Pitluck S."/>
            <person name="Sims D."/>
            <person name="Brettin T."/>
            <person name="Detter J.C."/>
            <person name="Han C."/>
            <person name="Kuske C.R."/>
            <person name="Schmutz J."/>
            <person name="Larimer F."/>
            <person name="Land M."/>
            <person name="Hauser L."/>
            <person name="Kyrpides N."/>
            <person name="Mikhailova N."/>
            <person name="Biddle J.F."/>
            <person name="Zhang Z."/>
            <person name="Fitz-Gibbon S.T."/>
            <person name="Lowe T.M."/>
            <person name="Saltikov C."/>
            <person name="House C.H."/>
            <person name="Richardson P."/>
        </authorList>
    </citation>
    <scope>NUCLEOTIDE SEQUENCE [LARGE SCALE GENOMIC DNA]</scope>
    <source>
        <strain evidence="2">V24Sta</strain>
    </source>
</reference>
<gene>
    <name evidence="2" type="ordered locus">Tneu_0221</name>
</gene>
<dbReference type="GeneID" id="6165963"/>
<feature type="transmembrane region" description="Helical" evidence="1">
    <location>
        <begin position="302"/>
        <end position="319"/>
    </location>
</feature>
<feature type="transmembrane region" description="Helical" evidence="1">
    <location>
        <begin position="234"/>
        <end position="254"/>
    </location>
</feature>
<keyword evidence="1" id="KW-0812">Transmembrane</keyword>